<name>A0AAE1ENM8_PETCI</name>
<sequence length="110" mass="12356">MRPEENRSKKRPKQTTPKAKKCSHSSVEKINKRRNVSGVRFSPHHSSSTHQSRNGGGALHSSQFLPDRPTSRDPKFTESVVGTSDNGVRWGKDQRQRKGATKTKENPHNA</sequence>
<evidence type="ECO:0000256" key="1">
    <source>
        <dbReference type="SAM" id="MobiDB-lite"/>
    </source>
</evidence>
<dbReference type="AlphaFoldDB" id="A0AAE1ENM8"/>
<feature type="compositionally biased region" description="Basic and acidic residues" evidence="1">
    <location>
        <begin position="90"/>
        <end position="110"/>
    </location>
</feature>
<reference evidence="2" key="1">
    <citation type="submission" date="2023-10" db="EMBL/GenBank/DDBJ databases">
        <title>Genome assemblies of two species of porcelain crab, Petrolisthes cinctipes and Petrolisthes manimaculis (Anomura: Porcellanidae).</title>
        <authorList>
            <person name="Angst P."/>
        </authorList>
    </citation>
    <scope>NUCLEOTIDE SEQUENCE</scope>
    <source>
        <strain evidence="2">PB745_01</strain>
        <tissue evidence="2">Gill</tissue>
    </source>
</reference>
<feature type="compositionally biased region" description="Basic residues" evidence="1">
    <location>
        <begin position="8"/>
        <end position="23"/>
    </location>
</feature>
<evidence type="ECO:0000313" key="3">
    <source>
        <dbReference type="Proteomes" id="UP001286313"/>
    </source>
</evidence>
<proteinExistence type="predicted"/>
<organism evidence="2 3">
    <name type="scientific">Petrolisthes cinctipes</name>
    <name type="common">Flat porcelain crab</name>
    <dbReference type="NCBI Taxonomy" id="88211"/>
    <lineage>
        <taxon>Eukaryota</taxon>
        <taxon>Metazoa</taxon>
        <taxon>Ecdysozoa</taxon>
        <taxon>Arthropoda</taxon>
        <taxon>Crustacea</taxon>
        <taxon>Multicrustacea</taxon>
        <taxon>Malacostraca</taxon>
        <taxon>Eumalacostraca</taxon>
        <taxon>Eucarida</taxon>
        <taxon>Decapoda</taxon>
        <taxon>Pleocyemata</taxon>
        <taxon>Anomura</taxon>
        <taxon>Galatheoidea</taxon>
        <taxon>Porcellanidae</taxon>
        <taxon>Petrolisthes</taxon>
    </lineage>
</organism>
<accession>A0AAE1ENM8</accession>
<evidence type="ECO:0000313" key="2">
    <source>
        <dbReference type="EMBL" id="KAK3855851.1"/>
    </source>
</evidence>
<gene>
    <name evidence="2" type="ORF">Pcinc_037774</name>
</gene>
<feature type="compositionally biased region" description="Polar residues" evidence="1">
    <location>
        <begin position="44"/>
        <end position="53"/>
    </location>
</feature>
<protein>
    <submittedName>
        <fullName evidence="2">Uncharacterized protein</fullName>
    </submittedName>
</protein>
<feature type="region of interest" description="Disordered" evidence="1">
    <location>
        <begin position="1"/>
        <end position="110"/>
    </location>
</feature>
<comment type="caution">
    <text evidence="2">The sequence shown here is derived from an EMBL/GenBank/DDBJ whole genome shotgun (WGS) entry which is preliminary data.</text>
</comment>
<dbReference type="EMBL" id="JAWQEG010006071">
    <property type="protein sequence ID" value="KAK3855851.1"/>
    <property type="molecule type" value="Genomic_DNA"/>
</dbReference>
<keyword evidence="3" id="KW-1185">Reference proteome</keyword>
<dbReference type="Proteomes" id="UP001286313">
    <property type="component" value="Unassembled WGS sequence"/>
</dbReference>